<evidence type="ECO:0000313" key="2">
    <source>
        <dbReference type="Proteomes" id="UP000610456"/>
    </source>
</evidence>
<gene>
    <name evidence="1" type="ORF">GCM10007103_04690</name>
</gene>
<reference evidence="1" key="2">
    <citation type="submission" date="2020-09" db="EMBL/GenBank/DDBJ databases">
        <authorList>
            <person name="Sun Q."/>
            <person name="Kim S."/>
        </authorList>
    </citation>
    <scope>NUCLEOTIDE SEQUENCE</scope>
    <source>
        <strain evidence="1">KCTC 12719</strain>
    </source>
</reference>
<protein>
    <submittedName>
        <fullName evidence="1">Uncharacterized protein</fullName>
    </submittedName>
</protein>
<keyword evidence="2" id="KW-1185">Reference proteome</keyword>
<dbReference type="AlphaFoldDB" id="A0A918VUU5"/>
<reference evidence="1" key="1">
    <citation type="journal article" date="2014" name="Int. J. Syst. Evol. Microbiol.">
        <title>Complete genome sequence of Corynebacterium casei LMG S-19264T (=DSM 44701T), isolated from a smear-ripened cheese.</title>
        <authorList>
            <consortium name="US DOE Joint Genome Institute (JGI-PGF)"/>
            <person name="Walter F."/>
            <person name="Albersmeier A."/>
            <person name="Kalinowski J."/>
            <person name="Ruckert C."/>
        </authorList>
    </citation>
    <scope>NUCLEOTIDE SEQUENCE</scope>
    <source>
        <strain evidence="1">KCTC 12719</strain>
    </source>
</reference>
<sequence>MQLLATSGIDRLKTIQICEESISEASVHINIVYCRVNAFKDSKVNQCFNGTAFNLAGRDSAPDKVIWELVSEINSEWRFNKFSFT</sequence>
<evidence type="ECO:0000313" key="1">
    <source>
        <dbReference type="EMBL" id="GHA26387.1"/>
    </source>
</evidence>
<comment type="caution">
    <text evidence="1">The sequence shown here is derived from an EMBL/GenBank/DDBJ whole genome shotgun (WGS) entry which is preliminary data.</text>
</comment>
<dbReference type="Proteomes" id="UP000610456">
    <property type="component" value="Unassembled WGS sequence"/>
</dbReference>
<accession>A0A918VUU5</accession>
<organism evidence="1 2">
    <name type="scientific">Salinimicrobium marinum</name>
    <dbReference type="NCBI Taxonomy" id="680283"/>
    <lineage>
        <taxon>Bacteria</taxon>
        <taxon>Pseudomonadati</taxon>
        <taxon>Bacteroidota</taxon>
        <taxon>Flavobacteriia</taxon>
        <taxon>Flavobacteriales</taxon>
        <taxon>Flavobacteriaceae</taxon>
        <taxon>Salinimicrobium</taxon>
    </lineage>
</organism>
<name>A0A918VUU5_9FLAO</name>
<proteinExistence type="predicted"/>
<dbReference type="EMBL" id="BMXB01000001">
    <property type="protein sequence ID" value="GHA26387.1"/>
    <property type="molecule type" value="Genomic_DNA"/>
</dbReference>